<feature type="chain" id="PRO_5043315335" description="Sodefrin-like factor" evidence="1">
    <location>
        <begin position="36"/>
        <end position="263"/>
    </location>
</feature>
<feature type="signal peptide" evidence="1">
    <location>
        <begin position="1"/>
        <end position="35"/>
    </location>
</feature>
<reference evidence="2 3" key="1">
    <citation type="submission" date="2024-05" db="EMBL/GenBank/DDBJ databases">
        <authorList>
            <person name="Wallberg A."/>
        </authorList>
    </citation>
    <scope>NUCLEOTIDE SEQUENCE [LARGE SCALE GENOMIC DNA]</scope>
</reference>
<protein>
    <recommendedName>
        <fullName evidence="4">Sodefrin-like factor</fullName>
    </recommendedName>
</protein>
<evidence type="ECO:0008006" key="4">
    <source>
        <dbReference type="Google" id="ProtNLM"/>
    </source>
</evidence>
<feature type="non-terminal residue" evidence="2">
    <location>
        <position position="1"/>
    </location>
</feature>
<name>A0AAV2QNM3_MEGNR</name>
<keyword evidence="1" id="KW-0732">Signal</keyword>
<sequence length="263" mass="29377">NISKNLPSHCYENFTLGMKLIQILLVAFGLQEAFSINCYSCTNDENIDDDHERPFDLECGHLQYEGISNSSDYNYCFIELWDNGAVSRGIFDQFSGYEDGDCQGYGHPWGSCICTSDLCNTGNFCEHCNFPWVPPTTMAFTSTDHITTVPTKTTTSNESTSTPITTTTGGSGLICYHCVNCSNIEDTTPVIQDSAFSLCVSTVFLNSGEVVRGGTKEQRPDGECEQYNYMLTCWCSLDFCNNKTFAELKESLREILIPLNEMY</sequence>
<accession>A0AAV2QNM3</accession>
<dbReference type="AlphaFoldDB" id="A0AAV2QNM3"/>
<evidence type="ECO:0000256" key="1">
    <source>
        <dbReference type="SAM" id="SignalP"/>
    </source>
</evidence>
<keyword evidence="3" id="KW-1185">Reference proteome</keyword>
<dbReference type="Proteomes" id="UP001497623">
    <property type="component" value="Unassembled WGS sequence"/>
</dbReference>
<organism evidence="2 3">
    <name type="scientific">Meganyctiphanes norvegica</name>
    <name type="common">Northern krill</name>
    <name type="synonym">Thysanopoda norvegica</name>
    <dbReference type="NCBI Taxonomy" id="48144"/>
    <lineage>
        <taxon>Eukaryota</taxon>
        <taxon>Metazoa</taxon>
        <taxon>Ecdysozoa</taxon>
        <taxon>Arthropoda</taxon>
        <taxon>Crustacea</taxon>
        <taxon>Multicrustacea</taxon>
        <taxon>Malacostraca</taxon>
        <taxon>Eumalacostraca</taxon>
        <taxon>Eucarida</taxon>
        <taxon>Euphausiacea</taxon>
        <taxon>Euphausiidae</taxon>
        <taxon>Meganyctiphanes</taxon>
    </lineage>
</organism>
<gene>
    <name evidence="2" type="ORF">MNOR_LOCUS13474</name>
</gene>
<evidence type="ECO:0000313" key="3">
    <source>
        <dbReference type="Proteomes" id="UP001497623"/>
    </source>
</evidence>
<dbReference type="EMBL" id="CAXKWB010007731">
    <property type="protein sequence ID" value="CAL4088153.1"/>
    <property type="molecule type" value="Genomic_DNA"/>
</dbReference>
<evidence type="ECO:0000313" key="2">
    <source>
        <dbReference type="EMBL" id="CAL4088153.1"/>
    </source>
</evidence>
<proteinExistence type="predicted"/>
<comment type="caution">
    <text evidence="2">The sequence shown here is derived from an EMBL/GenBank/DDBJ whole genome shotgun (WGS) entry which is preliminary data.</text>
</comment>